<keyword evidence="15" id="KW-1185">Reference proteome</keyword>
<dbReference type="GO" id="GO:0006508">
    <property type="term" value="P:proteolysis"/>
    <property type="evidence" value="ECO:0007669"/>
    <property type="project" value="UniProtKB-KW"/>
</dbReference>
<evidence type="ECO:0000256" key="5">
    <source>
        <dbReference type="ARBA" id="ARBA00022723"/>
    </source>
</evidence>
<dbReference type="PANTHER" id="PTHR43221:SF2">
    <property type="entry name" value="PROTEASE HTPX HOMOLOG"/>
    <property type="match status" value="1"/>
</dbReference>
<evidence type="ECO:0000256" key="8">
    <source>
        <dbReference type="ARBA" id="ARBA00022989"/>
    </source>
</evidence>
<dbReference type="GO" id="GO:0008233">
    <property type="term" value="F:peptidase activity"/>
    <property type="evidence" value="ECO:0007669"/>
    <property type="project" value="UniProtKB-KW"/>
</dbReference>
<dbReference type="Gene3D" id="3.30.2010.10">
    <property type="entry name" value="Metalloproteases ('zincins'), catalytic domain"/>
    <property type="match status" value="1"/>
</dbReference>
<evidence type="ECO:0000256" key="7">
    <source>
        <dbReference type="ARBA" id="ARBA00022833"/>
    </source>
</evidence>
<proteinExistence type="predicted"/>
<evidence type="ECO:0000259" key="13">
    <source>
        <dbReference type="Pfam" id="PF01435"/>
    </source>
</evidence>
<dbReference type="CDD" id="cd07328">
    <property type="entry name" value="M48_Ste24p_like"/>
    <property type="match status" value="1"/>
</dbReference>
<evidence type="ECO:0000256" key="1">
    <source>
        <dbReference type="ARBA" id="ARBA00001947"/>
    </source>
</evidence>
<keyword evidence="10 12" id="KW-0472">Membrane</keyword>
<feature type="domain" description="Peptidase M48" evidence="13">
    <location>
        <begin position="159"/>
        <end position="333"/>
    </location>
</feature>
<evidence type="ECO:0000256" key="2">
    <source>
        <dbReference type="ARBA" id="ARBA00022475"/>
    </source>
</evidence>
<evidence type="ECO:0000256" key="9">
    <source>
        <dbReference type="ARBA" id="ARBA00023049"/>
    </source>
</evidence>
<feature type="transmembrane region" description="Helical" evidence="12">
    <location>
        <begin position="28"/>
        <end position="55"/>
    </location>
</feature>
<keyword evidence="8 12" id="KW-1133">Transmembrane helix</keyword>
<accession>A0ABX5EJP9</accession>
<dbReference type="Proteomes" id="UP000238836">
    <property type="component" value="Unassembled WGS sequence"/>
</dbReference>
<comment type="caution">
    <text evidence="14">The sequence shown here is derived from an EMBL/GenBank/DDBJ whole genome shotgun (WGS) entry which is preliminary data.</text>
</comment>
<protein>
    <submittedName>
        <fullName evidence="14">Zn-dependent protease with chaperone function</fullName>
    </submittedName>
</protein>
<keyword evidence="9" id="KW-0482">Metalloprotease</keyword>
<dbReference type="Pfam" id="PF01435">
    <property type="entry name" value="Peptidase_M48"/>
    <property type="match status" value="1"/>
</dbReference>
<evidence type="ECO:0000256" key="12">
    <source>
        <dbReference type="SAM" id="Phobius"/>
    </source>
</evidence>
<evidence type="ECO:0000256" key="3">
    <source>
        <dbReference type="ARBA" id="ARBA00022670"/>
    </source>
</evidence>
<feature type="coiled-coil region" evidence="11">
    <location>
        <begin position="373"/>
        <end position="407"/>
    </location>
</feature>
<keyword evidence="7" id="KW-0862">Zinc</keyword>
<feature type="transmembrane region" description="Helical" evidence="12">
    <location>
        <begin position="61"/>
        <end position="81"/>
    </location>
</feature>
<reference evidence="14 15" key="1">
    <citation type="submission" date="2018-03" db="EMBL/GenBank/DDBJ databases">
        <title>Genomic Encyclopedia of Archaeal and Bacterial Type Strains, Phase II (KMG-II): from individual species to whole genera.</title>
        <authorList>
            <person name="Goeker M."/>
        </authorList>
    </citation>
    <scope>NUCLEOTIDE SEQUENCE [LARGE SCALE GENOMIC DNA]</scope>
    <source>
        <strain evidence="14 15">RHA1</strain>
    </source>
</reference>
<keyword evidence="3 14" id="KW-0645">Protease</keyword>
<evidence type="ECO:0000313" key="14">
    <source>
        <dbReference type="EMBL" id="PRZ11650.1"/>
    </source>
</evidence>
<evidence type="ECO:0000256" key="10">
    <source>
        <dbReference type="ARBA" id="ARBA00023136"/>
    </source>
</evidence>
<dbReference type="PANTHER" id="PTHR43221">
    <property type="entry name" value="PROTEASE HTPX"/>
    <property type="match status" value="1"/>
</dbReference>
<name>A0ABX5EJP9_9BACL</name>
<evidence type="ECO:0000256" key="6">
    <source>
        <dbReference type="ARBA" id="ARBA00022801"/>
    </source>
</evidence>
<keyword evidence="6" id="KW-0378">Hydrolase</keyword>
<keyword evidence="4 12" id="KW-0812">Transmembrane</keyword>
<evidence type="ECO:0000313" key="15">
    <source>
        <dbReference type="Proteomes" id="UP000238836"/>
    </source>
</evidence>
<keyword evidence="2" id="KW-1003">Cell membrane</keyword>
<keyword evidence="11" id="KW-0175">Coiled coil</keyword>
<dbReference type="RefSeq" id="WP_106343396.1">
    <property type="nucleotide sequence ID" value="NZ_PVTZ01000030.1"/>
</dbReference>
<dbReference type="EMBL" id="PVTZ01000030">
    <property type="protein sequence ID" value="PRZ11650.1"/>
    <property type="molecule type" value="Genomic_DNA"/>
</dbReference>
<sequence>MNEEQFMQLIQKHEQYANRKPQGYRNKVLAWIFLGYAVFGGALILSLGLLAFSIFTFIEKGFSFGALKLLLMTLSLSYILLRALKVKKYQPKGIVLSPEDAPQLFRTLDELTTKMKAPRFDTVILDDKWNASVVSISKSMLLGSRRHVLHIGLPMLIGLDDQQVKAVLAHEISHISGKDTNLGAWVYRLDQQWKGLVHYFEQDEEEWLQALFRKFIQWYYPRFYALTFVMRRQQEYIADANAAKATSAQVMAECLVMNHTGGRYFYREFVPAVLEEAEQNNEEPQPLTRLYELMANMDEKREKFEEYMQKALAEKTGYSDSHPSLTDRLNALRCQPMLPNLRNQAVDVYLKNGAEWVSKVEEFLNLMEVTGELTNFEEAYAYAKQVKQQLKEEEEKELARYQELMNKPSKTLDELYQFADLAFSVDNPLEGVKVLRQIISTYKNPADTAPAFFKLGKIQLAIDEVEQGVQLLEVAAHNDYRLRWEVYDCLRDFFAERGDEKKATKYERKLERWEELLSLSDEECEEDFDGEEELLPHGLSSETLEKIREDLESVPQIGAVYIARRDMSYIPQRAC</sequence>
<gene>
    <name evidence="14" type="ORF">CLV36_1304</name>
</gene>
<organism evidence="14 15">
    <name type="scientific">Laceyella sediminis</name>
    <dbReference type="NCBI Taxonomy" id="573074"/>
    <lineage>
        <taxon>Bacteria</taxon>
        <taxon>Bacillati</taxon>
        <taxon>Bacillota</taxon>
        <taxon>Bacilli</taxon>
        <taxon>Bacillales</taxon>
        <taxon>Thermoactinomycetaceae</taxon>
        <taxon>Laceyella</taxon>
    </lineage>
</organism>
<dbReference type="InterPro" id="IPR001915">
    <property type="entry name" value="Peptidase_M48"/>
</dbReference>
<dbReference type="InterPro" id="IPR050083">
    <property type="entry name" value="HtpX_protease"/>
</dbReference>
<evidence type="ECO:0000256" key="11">
    <source>
        <dbReference type="SAM" id="Coils"/>
    </source>
</evidence>
<keyword evidence="5" id="KW-0479">Metal-binding</keyword>
<evidence type="ECO:0000256" key="4">
    <source>
        <dbReference type="ARBA" id="ARBA00022692"/>
    </source>
</evidence>
<comment type="cofactor">
    <cofactor evidence="1">
        <name>Zn(2+)</name>
        <dbReference type="ChEBI" id="CHEBI:29105"/>
    </cofactor>
</comment>